<dbReference type="OrthoDB" id="294702at2759"/>
<dbReference type="RefSeq" id="XP_067494532.1">
    <property type="nucleotide sequence ID" value="XM_067629782.1"/>
</dbReference>
<dbReference type="Proteomes" id="UP000283090">
    <property type="component" value="Unassembled WGS sequence"/>
</dbReference>
<comment type="caution">
    <text evidence="1">The sequence shown here is derived from an EMBL/GenBank/DDBJ whole genome shotgun (WGS) entry which is preliminary data.</text>
</comment>
<evidence type="ECO:0008006" key="3">
    <source>
        <dbReference type="Google" id="ProtNLM"/>
    </source>
</evidence>
<proteinExistence type="predicted"/>
<organism evidence="1 2">
    <name type="scientific">Arthrobotrys flagrans</name>
    <name type="common">Nematode-trapping fungus</name>
    <name type="synonym">Trichothecium flagrans</name>
    <dbReference type="NCBI Taxonomy" id="97331"/>
    <lineage>
        <taxon>Eukaryota</taxon>
        <taxon>Fungi</taxon>
        <taxon>Dikarya</taxon>
        <taxon>Ascomycota</taxon>
        <taxon>Pezizomycotina</taxon>
        <taxon>Orbiliomycetes</taxon>
        <taxon>Orbiliales</taxon>
        <taxon>Orbiliaceae</taxon>
        <taxon>Arthrobotrys</taxon>
    </lineage>
</organism>
<dbReference type="VEuPathDB" id="FungiDB:DFL_000012"/>
<keyword evidence="2" id="KW-1185">Reference proteome</keyword>
<name>A0A437AD19_ARTFL</name>
<dbReference type="AlphaFoldDB" id="A0A437AD19"/>
<dbReference type="STRING" id="97331.A0A437AD19"/>
<evidence type="ECO:0000313" key="2">
    <source>
        <dbReference type="Proteomes" id="UP000283090"/>
    </source>
</evidence>
<sequence>MEGQAAGLPQPVIDKECMKQVGKDDVLIGAYLGSMKEALRPGCKGAAWEFWLFASDWGFKLEDLDSSRLTIWNGGVDVNVPIGMPDKASKLLPNAAYQRMEFEGHVSLIMRHTGDVLSNLISRF</sequence>
<protein>
    <recommendedName>
        <fullName evidence="3">AB hydrolase-1 domain-containing protein</fullName>
    </recommendedName>
</protein>
<gene>
    <name evidence="1" type="ORF">DFL_000012</name>
</gene>
<accession>A0A437AD19</accession>
<dbReference type="EMBL" id="SAEB01000001">
    <property type="protein sequence ID" value="RVD88988.1"/>
    <property type="molecule type" value="Genomic_DNA"/>
</dbReference>
<dbReference type="GeneID" id="93582323"/>
<reference evidence="1 2" key="1">
    <citation type="submission" date="2019-01" db="EMBL/GenBank/DDBJ databases">
        <title>Intercellular communication is required for trap formation in the nematode-trapping fungus Duddingtonia flagrans.</title>
        <authorList>
            <person name="Youssar L."/>
            <person name="Wernet V."/>
            <person name="Hensel N."/>
            <person name="Hildebrandt H.-G."/>
            <person name="Fischer R."/>
        </authorList>
    </citation>
    <scope>NUCLEOTIDE SEQUENCE [LARGE SCALE GENOMIC DNA]</scope>
    <source>
        <strain evidence="1 2">CBS H-5679</strain>
    </source>
</reference>
<evidence type="ECO:0000313" key="1">
    <source>
        <dbReference type="EMBL" id="RVD88988.1"/>
    </source>
</evidence>